<organism evidence="1 2">
    <name type="scientific">Levilactobacillus brevis</name>
    <name type="common">Lactobacillus brevis</name>
    <dbReference type="NCBI Taxonomy" id="1580"/>
    <lineage>
        <taxon>Bacteria</taxon>
        <taxon>Bacillati</taxon>
        <taxon>Bacillota</taxon>
        <taxon>Bacilli</taxon>
        <taxon>Lactobacillales</taxon>
        <taxon>Lactobacillaceae</taxon>
        <taxon>Levilactobacillus</taxon>
    </lineage>
</organism>
<gene>
    <name evidence="1" type="ORF">UCCLBBS449_0802</name>
</gene>
<dbReference type="GO" id="GO:0003677">
    <property type="term" value="F:DNA binding"/>
    <property type="evidence" value="ECO:0007669"/>
    <property type="project" value="InterPro"/>
</dbReference>
<dbReference type="InterPro" id="IPR001387">
    <property type="entry name" value="Cro/C1-type_HTH"/>
</dbReference>
<dbReference type="CDD" id="cd00093">
    <property type="entry name" value="HTH_XRE"/>
    <property type="match status" value="1"/>
</dbReference>
<dbReference type="Gene3D" id="1.10.260.40">
    <property type="entry name" value="lambda repressor-like DNA-binding domains"/>
    <property type="match status" value="1"/>
</dbReference>
<dbReference type="Proteomes" id="UP000307074">
    <property type="component" value="Chromosome"/>
</dbReference>
<accession>A0A5B7XYS9</accession>
<dbReference type="Pfam" id="PF13443">
    <property type="entry name" value="HTH_26"/>
    <property type="match status" value="1"/>
</dbReference>
<name>A0A5B7XYS9_LEVBR</name>
<evidence type="ECO:0000313" key="2">
    <source>
        <dbReference type="Proteomes" id="UP000307074"/>
    </source>
</evidence>
<dbReference type="InterPro" id="IPR010982">
    <property type="entry name" value="Lambda_DNA-bd_dom_sf"/>
</dbReference>
<protein>
    <submittedName>
        <fullName evidence="1">Uncharacterized protein</fullName>
    </submittedName>
</protein>
<dbReference type="SUPFAM" id="SSF47413">
    <property type="entry name" value="lambda repressor-like DNA-binding domains"/>
    <property type="match status" value="1"/>
</dbReference>
<proteinExistence type="predicted"/>
<dbReference type="RefSeq" id="WP_087051845.1">
    <property type="nucleotide sequence ID" value="NZ_CP031198.1"/>
</dbReference>
<dbReference type="EMBL" id="CP031198">
    <property type="protein sequence ID" value="QCZ52771.1"/>
    <property type="molecule type" value="Genomic_DNA"/>
</dbReference>
<dbReference type="AlphaFoldDB" id="A0A5B7XYS9"/>
<sequence length="243" mass="27634">MIIHLKELTERYKISISDLSKATGIARSTLTPLIKAPSEIENVRLKTIDTLCDFFGVSINTLLEFNPTEFSERYTINSLWIAAVSSTAYIILTRKLGEKERAVALEMRMSFGANDDGPRISILINALSTEAAKQRIPEPIENNIDGSLFYSDLLSRKKDDLKQVTKLLIQSVFLTSGNPFPEYKSLISETKQFFAEWSPNDSDILIDKRLKFVLDQNNELHFDCFETPYIKPSDLQPMKNNTD</sequence>
<reference evidence="1 2" key="1">
    <citation type="submission" date="2018-07" db="EMBL/GenBank/DDBJ databases">
        <authorList>
            <person name="Feyereisen M."/>
        </authorList>
    </citation>
    <scope>NUCLEOTIDE SEQUENCE [LARGE SCALE GENOMIC DNA]</scope>
    <source>
        <strain evidence="1 2">UCCLBBS449</strain>
    </source>
</reference>
<evidence type="ECO:0000313" key="1">
    <source>
        <dbReference type="EMBL" id="QCZ52771.1"/>
    </source>
</evidence>
<dbReference type="PROSITE" id="PS50943">
    <property type="entry name" value="HTH_CROC1"/>
    <property type="match status" value="1"/>
</dbReference>
<dbReference type="SMART" id="SM00530">
    <property type="entry name" value="HTH_XRE"/>
    <property type="match status" value="1"/>
</dbReference>